<dbReference type="PANTHER" id="PTHR40088">
    <property type="entry name" value="PECTATE LYASE (EUROFUNG)"/>
    <property type="match status" value="1"/>
</dbReference>
<name>A0AA96RNX6_9BACL</name>
<dbReference type="KEGG" id="proo:MJB10_07930"/>
<dbReference type="Gene3D" id="2.160.20.10">
    <property type="entry name" value="Single-stranded right-handed beta-helix, Pectin lyase-like"/>
    <property type="match status" value="1"/>
</dbReference>
<feature type="chain" id="PRO_5041688353" evidence="5">
    <location>
        <begin position="37"/>
        <end position="585"/>
    </location>
</feature>
<dbReference type="Pfam" id="PF13229">
    <property type="entry name" value="Beta_helix"/>
    <property type="match status" value="1"/>
</dbReference>
<sequence>MVHGFKRSKRSLVISLIVSLLMAAWVMLISAKPAHAATPKTYYVNITTGQDRSDYGLSTSTPFKNIQYAADLTNPGDTVYVMNGTYYKTNDQDVFHVTRSGDTTGGYINYLAYPGHHPKLNAIDAWNHIVVSASYIKIDGFEIEGDNANLTLADGEARYNHYVQNKPTNTIDWNYVRKTQTNGISIKPGVDLTTPHDIRISNNIVHDVPGGGISAEKSDYVTVENNTVYNNSWYTLYATSGISFLTPKDADSNTTLYKNVIRNNRVYNNKTLVKWEKTQDYSDGNGIIIDSTLKAPAYTGKTLVTNNLSYLNGGSGIHSYHSSNVDIINNTSYQNSSQLNYGEIFAQSSDQVNILNNILVARTGKNINTNYSNTNVTTNYNVYDNGNPVVSGPNDIWSDPLFVNAASGDFHLSIGSKAIDTGGASLTPTNDFDYNPRPRGAAPDRGAYESQNLIGNPSFEWGSLSGGWTKEQNSAGIAIQNTGSYSGTYKAAFNTTAATKLSQTVTTPSTKTYTVTAYVVTNIASNVIVGADVAGVNQAQQVVATGGYKKITFTVNATAGQLIKVWISAPLSASGWVGIDDVSVQ</sequence>
<dbReference type="SMART" id="SM00710">
    <property type="entry name" value="PbH1"/>
    <property type="match status" value="6"/>
</dbReference>
<evidence type="ECO:0000256" key="2">
    <source>
        <dbReference type="ARBA" id="ARBA00022525"/>
    </source>
</evidence>
<dbReference type="NCBIfam" id="TIGR03804">
    <property type="entry name" value="para_beta_helix"/>
    <property type="match status" value="1"/>
</dbReference>
<dbReference type="GO" id="GO:0005576">
    <property type="term" value="C:extracellular region"/>
    <property type="evidence" value="ECO:0007669"/>
    <property type="project" value="UniProtKB-SubCell"/>
</dbReference>
<keyword evidence="3 5" id="KW-0732">Signal</keyword>
<evidence type="ECO:0000256" key="4">
    <source>
        <dbReference type="SAM" id="MobiDB-lite"/>
    </source>
</evidence>
<organism evidence="7 8">
    <name type="scientific">Paenibacillus roseopurpureus</name>
    <dbReference type="NCBI Taxonomy" id="2918901"/>
    <lineage>
        <taxon>Bacteria</taxon>
        <taxon>Bacillati</taxon>
        <taxon>Bacillota</taxon>
        <taxon>Bacilli</taxon>
        <taxon>Bacillales</taxon>
        <taxon>Paenibacillaceae</taxon>
        <taxon>Paenibacillus</taxon>
    </lineage>
</organism>
<evidence type="ECO:0000256" key="1">
    <source>
        <dbReference type="ARBA" id="ARBA00004613"/>
    </source>
</evidence>
<feature type="domain" description="Right handed beta helix" evidence="6">
    <location>
        <begin position="139"/>
        <end position="286"/>
    </location>
</feature>
<proteinExistence type="predicted"/>
<dbReference type="NCBIfam" id="NF041518">
    <property type="entry name" value="choice_anch_Q"/>
    <property type="match status" value="1"/>
</dbReference>
<keyword evidence="2" id="KW-0964">Secreted</keyword>
<evidence type="ECO:0000259" key="6">
    <source>
        <dbReference type="Pfam" id="PF13229"/>
    </source>
</evidence>
<dbReference type="InterPro" id="IPR022441">
    <property type="entry name" value="Para_beta_helix_rpt-2"/>
</dbReference>
<feature type="region of interest" description="Disordered" evidence="4">
    <location>
        <begin position="425"/>
        <end position="445"/>
    </location>
</feature>
<dbReference type="InterPro" id="IPR012334">
    <property type="entry name" value="Pectin_lyas_fold"/>
</dbReference>
<feature type="signal peptide" evidence="5">
    <location>
        <begin position="1"/>
        <end position="36"/>
    </location>
</feature>
<dbReference type="Proteomes" id="UP001304650">
    <property type="component" value="Chromosome"/>
</dbReference>
<keyword evidence="8" id="KW-1185">Reference proteome</keyword>
<dbReference type="SUPFAM" id="SSF51126">
    <property type="entry name" value="Pectin lyase-like"/>
    <property type="match status" value="1"/>
</dbReference>
<evidence type="ECO:0000313" key="7">
    <source>
        <dbReference type="EMBL" id="WNR46012.1"/>
    </source>
</evidence>
<dbReference type="RefSeq" id="WP_314803252.1">
    <property type="nucleotide sequence ID" value="NZ_CP130319.1"/>
</dbReference>
<comment type="subcellular location">
    <subcellularLocation>
        <location evidence="1">Secreted</location>
    </subcellularLocation>
</comment>
<dbReference type="InterPro" id="IPR059226">
    <property type="entry name" value="Choice_anch_Q_dom"/>
</dbReference>
<evidence type="ECO:0000256" key="3">
    <source>
        <dbReference type="ARBA" id="ARBA00022729"/>
    </source>
</evidence>
<dbReference type="InterPro" id="IPR039448">
    <property type="entry name" value="Beta_helix"/>
</dbReference>
<dbReference type="Gene3D" id="2.60.120.260">
    <property type="entry name" value="Galactose-binding domain-like"/>
    <property type="match status" value="1"/>
</dbReference>
<dbReference type="AlphaFoldDB" id="A0AA96RNX6"/>
<dbReference type="InterPro" id="IPR006626">
    <property type="entry name" value="PbH1"/>
</dbReference>
<reference evidence="7" key="1">
    <citation type="submission" date="2022-02" db="EMBL/GenBank/DDBJ databases">
        <title>Paenibacillus sp. MBLB1832 Whole Genome Shotgun Sequencing.</title>
        <authorList>
            <person name="Hwang C.Y."/>
            <person name="Cho E.-S."/>
            <person name="Seo M.-J."/>
        </authorList>
    </citation>
    <scope>NUCLEOTIDE SEQUENCE</scope>
    <source>
        <strain evidence="7">MBLB1832</strain>
    </source>
</reference>
<dbReference type="InterPro" id="IPR011050">
    <property type="entry name" value="Pectin_lyase_fold/virulence"/>
</dbReference>
<gene>
    <name evidence="7" type="ORF">MJB10_07930</name>
</gene>
<accession>A0AA96RNX6</accession>
<evidence type="ECO:0000256" key="5">
    <source>
        <dbReference type="SAM" id="SignalP"/>
    </source>
</evidence>
<dbReference type="GO" id="GO:0016837">
    <property type="term" value="F:carbon-oxygen lyase activity, acting on polysaccharides"/>
    <property type="evidence" value="ECO:0007669"/>
    <property type="project" value="TreeGrafter"/>
</dbReference>
<dbReference type="PANTHER" id="PTHR40088:SF2">
    <property type="entry name" value="SECRETED SUGAR HYDROLASE"/>
    <property type="match status" value="1"/>
</dbReference>
<dbReference type="EMBL" id="CP130319">
    <property type="protein sequence ID" value="WNR46012.1"/>
    <property type="molecule type" value="Genomic_DNA"/>
</dbReference>
<dbReference type="InterPro" id="IPR052052">
    <property type="entry name" value="Polysaccharide_Lyase_9"/>
</dbReference>
<evidence type="ECO:0000313" key="8">
    <source>
        <dbReference type="Proteomes" id="UP001304650"/>
    </source>
</evidence>
<protein>
    <submittedName>
        <fullName evidence="7">Right-handed parallel beta-helix repeat-containing protein</fullName>
    </submittedName>
</protein>